<feature type="region of interest" description="Disordered" evidence="2">
    <location>
        <begin position="491"/>
        <end position="520"/>
    </location>
</feature>
<feature type="compositionally biased region" description="Basic residues" evidence="2">
    <location>
        <begin position="361"/>
        <end position="370"/>
    </location>
</feature>
<evidence type="ECO:0000259" key="3">
    <source>
        <dbReference type="Pfam" id="PF20435"/>
    </source>
</evidence>
<proteinExistence type="predicted"/>
<gene>
    <name evidence="4" type="ORF">J1N35_020904</name>
</gene>
<feature type="region of interest" description="Disordered" evidence="2">
    <location>
        <begin position="391"/>
        <end position="425"/>
    </location>
</feature>
<feature type="region of interest" description="Disordered" evidence="2">
    <location>
        <begin position="71"/>
        <end position="180"/>
    </location>
</feature>
<evidence type="ECO:0000256" key="1">
    <source>
        <dbReference type="SAM" id="Coils"/>
    </source>
</evidence>
<dbReference type="PANTHER" id="PTHR36027">
    <property type="entry name" value="MEIOSIS-SPECIFIC PROTEIN ASY3"/>
    <property type="match status" value="1"/>
</dbReference>
<protein>
    <recommendedName>
        <fullName evidence="3">Meiosis-specific protein ASY3-like coiled-coil domain-containing protein</fullName>
    </recommendedName>
</protein>
<accession>A0A9D4A0U0</accession>
<feature type="region of interest" description="Disordered" evidence="2">
    <location>
        <begin position="584"/>
        <end position="641"/>
    </location>
</feature>
<organism evidence="4 5">
    <name type="scientific">Gossypium stocksii</name>
    <dbReference type="NCBI Taxonomy" id="47602"/>
    <lineage>
        <taxon>Eukaryota</taxon>
        <taxon>Viridiplantae</taxon>
        <taxon>Streptophyta</taxon>
        <taxon>Embryophyta</taxon>
        <taxon>Tracheophyta</taxon>
        <taxon>Spermatophyta</taxon>
        <taxon>Magnoliopsida</taxon>
        <taxon>eudicotyledons</taxon>
        <taxon>Gunneridae</taxon>
        <taxon>Pentapetalae</taxon>
        <taxon>rosids</taxon>
        <taxon>malvids</taxon>
        <taxon>Malvales</taxon>
        <taxon>Malvaceae</taxon>
        <taxon>Malvoideae</taxon>
        <taxon>Gossypium</taxon>
    </lineage>
</organism>
<evidence type="ECO:0000313" key="4">
    <source>
        <dbReference type="EMBL" id="KAH1081143.1"/>
    </source>
</evidence>
<evidence type="ECO:0000313" key="5">
    <source>
        <dbReference type="Proteomes" id="UP000828251"/>
    </source>
</evidence>
<feature type="region of interest" description="Disordered" evidence="2">
    <location>
        <begin position="353"/>
        <end position="374"/>
    </location>
</feature>
<keyword evidence="1" id="KW-0175">Coiled coil</keyword>
<feature type="region of interest" description="Disordered" evidence="2">
    <location>
        <begin position="533"/>
        <end position="560"/>
    </location>
</feature>
<feature type="compositionally biased region" description="Polar residues" evidence="2">
    <location>
        <begin position="166"/>
        <end position="180"/>
    </location>
</feature>
<feature type="domain" description="Meiosis-specific protein ASY3-like coiled-coil" evidence="3">
    <location>
        <begin position="485"/>
        <end position="887"/>
    </location>
</feature>
<feature type="coiled-coil region" evidence="1">
    <location>
        <begin position="850"/>
        <end position="877"/>
    </location>
</feature>
<dbReference type="Pfam" id="PF20435">
    <property type="entry name" value="ASY3-like"/>
    <property type="match status" value="2"/>
</dbReference>
<dbReference type="PANTHER" id="PTHR36027:SF1">
    <property type="entry name" value="MEIOSIS-SPECIFIC PROTEIN ASY3"/>
    <property type="match status" value="1"/>
</dbReference>
<sequence length="890" mass="99656">MEVDVRQSLREVSRKKYQFLKLHFPFIEPSRLFLAPMDQKSDCRSFGSNFHPSSQSRKISIGVMVDYLAKRKPGRTKEDQDKRANAERIKPSIGISLEGKNKGDAVTTSEGKQTEDAGQVKSPWITPRSLHRKALAPETASLREETSNPRQTKLNTAEDVPETYSAPCSPNQNFNSHNIGSKQNKFDGLINGFAYQRKGRKDGNSQRVEELNFANAWKDKVELKHKAGNTQNIQTETLKQKLHELFGTVSSPKSLQSSLQSHKVTANNSKQERSADHVVDTAVKPRQNSVTVEIVSDNPNKTVKRPVTCPLIQKRSPAKVQLGNTKIGLSSKQKHGDSIFSFGEGRSAKLDGTVNGGSLLPRRRKTAKKSSKIDPHQVCFPEENTADEIKQTTYRTETPPPAKLAGTVNGGSLLPQKKGTEKKSSKIDPHLFCFPEENNADEIKQTTYRSETPLPGEKTSILGNKIESLPHSFCEKGSENFEKVQEKDTFHPPLTNERNQQSNFDNPPSPEKGDKQEDEGNTSLRSFVQTQDDFQSPTFGFKTPIQNTSASPTPKTVEIEQGTCSPVPFERGLTIGNFGSFRTFQTSGPFSTKSNAESQSPEDTGKHTNSSLREPMPGKETVDAVNEHSESSSASEQQWSGNFEEGSPIIKNYDCHRENLPSPETVISEKPNFVHCPIKRLRNEDVKLSQFSPTSSSPKEGAGIGESYWFQEHLEQDQEDELTRAITLLALALETFKRKIDSSTTKKSTEILMSISEEMKSMLLNAEAQIESDVGKLTSLSKTKRKRLETRLQEQQELLKLILEKFKEDIHRHLLDCSSILEGMEAYQNELKGTMKKQKVSHQKLLMHAEETAKIQLNNAEKRIKAVRESAREKMLQLKHVIAECLNGIC</sequence>
<dbReference type="InterPro" id="IPR046845">
    <property type="entry name" value="ASY3-like_CC"/>
</dbReference>
<feature type="compositionally biased region" description="Polar residues" evidence="2">
    <location>
        <begin position="496"/>
        <end position="506"/>
    </location>
</feature>
<feature type="compositionally biased region" description="Low complexity" evidence="2">
    <location>
        <begin position="631"/>
        <end position="640"/>
    </location>
</feature>
<name>A0A9D4A0U0_9ROSI</name>
<dbReference type="OrthoDB" id="751607at2759"/>
<dbReference type="InterPro" id="IPR037731">
    <property type="entry name" value="ASY3-like"/>
</dbReference>
<dbReference type="GO" id="GO:0051321">
    <property type="term" value="P:meiotic cell cycle"/>
    <property type="evidence" value="ECO:0007669"/>
    <property type="project" value="InterPro"/>
</dbReference>
<dbReference type="AlphaFoldDB" id="A0A9D4A0U0"/>
<dbReference type="Proteomes" id="UP000828251">
    <property type="component" value="Unassembled WGS sequence"/>
</dbReference>
<reference evidence="4 5" key="1">
    <citation type="journal article" date="2021" name="Plant Biotechnol. J.">
        <title>Multi-omics assisted identification of the key and species-specific regulatory components of drought-tolerant mechanisms in Gossypium stocksii.</title>
        <authorList>
            <person name="Yu D."/>
            <person name="Ke L."/>
            <person name="Zhang D."/>
            <person name="Wu Y."/>
            <person name="Sun Y."/>
            <person name="Mei J."/>
            <person name="Sun J."/>
            <person name="Sun Y."/>
        </authorList>
    </citation>
    <scope>NUCLEOTIDE SEQUENCE [LARGE SCALE GENOMIC DNA]</scope>
    <source>
        <strain evidence="5">cv. E1</strain>
        <tissue evidence="4">Leaf</tissue>
    </source>
</reference>
<feature type="compositionally biased region" description="Basic and acidic residues" evidence="2">
    <location>
        <begin position="616"/>
        <end position="630"/>
    </location>
</feature>
<keyword evidence="5" id="KW-1185">Reference proteome</keyword>
<feature type="compositionally biased region" description="Basic and acidic residues" evidence="2">
    <location>
        <begin position="75"/>
        <end position="90"/>
    </location>
</feature>
<feature type="domain" description="Meiosis-specific protein ASY3-like coiled-coil" evidence="3">
    <location>
        <begin position="41"/>
        <end position="419"/>
    </location>
</feature>
<feature type="compositionally biased region" description="Polar residues" evidence="2">
    <location>
        <begin position="533"/>
        <end position="554"/>
    </location>
</feature>
<comment type="caution">
    <text evidence="4">The sequence shown here is derived from an EMBL/GenBank/DDBJ whole genome shotgun (WGS) entry which is preliminary data.</text>
</comment>
<feature type="compositionally biased region" description="Polar residues" evidence="2">
    <location>
        <begin position="584"/>
        <end position="612"/>
    </location>
</feature>
<dbReference type="EMBL" id="JAIQCV010000007">
    <property type="protein sequence ID" value="KAH1081143.1"/>
    <property type="molecule type" value="Genomic_DNA"/>
</dbReference>
<evidence type="ECO:0000256" key="2">
    <source>
        <dbReference type="SAM" id="MobiDB-lite"/>
    </source>
</evidence>